<evidence type="ECO:0000256" key="2">
    <source>
        <dbReference type="ARBA" id="ARBA00006597"/>
    </source>
</evidence>
<dbReference type="OrthoDB" id="5244115at2"/>
<keyword evidence="8 11" id="KW-0238">DNA-binding</keyword>
<evidence type="ECO:0000256" key="4">
    <source>
        <dbReference type="ARBA" id="ARBA00022723"/>
    </source>
</evidence>
<feature type="region of interest" description="Disordered" evidence="12">
    <location>
        <begin position="84"/>
        <end position="112"/>
    </location>
</feature>
<dbReference type="PROSITE" id="PS51674">
    <property type="entry name" value="4FE4S_WBL"/>
    <property type="match status" value="1"/>
</dbReference>
<keyword evidence="5 11" id="KW-0408">Iron</keyword>
<dbReference type="PANTHER" id="PTHR38839">
    <property type="entry name" value="TRANSCRIPTIONAL REGULATOR WHID-RELATED"/>
    <property type="match status" value="1"/>
</dbReference>
<dbReference type="HAMAP" id="MF_01479">
    <property type="entry name" value="WhiB"/>
    <property type="match status" value="1"/>
</dbReference>
<dbReference type="GO" id="GO:0035731">
    <property type="term" value="F:dinitrosyl-iron complex binding"/>
    <property type="evidence" value="ECO:0007669"/>
    <property type="project" value="UniProtKB-UniRule"/>
</dbReference>
<evidence type="ECO:0000256" key="6">
    <source>
        <dbReference type="ARBA" id="ARBA00023014"/>
    </source>
</evidence>
<accession>A0A1H9I1L5</accession>
<dbReference type="STRING" id="1036181.SAMN05421756_10542"/>
<gene>
    <name evidence="11" type="primary">whiB</name>
    <name evidence="14" type="ORF">SAMN05421756_10542</name>
</gene>
<dbReference type="InterPro" id="IPR003482">
    <property type="entry name" value="Whib"/>
</dbReference>
<evidence type="ECO:0000256" key="12">
    <source>
        <dbReference type="SAM" id="MobiDB-lite"/>
    </source>
</evidence>
<dbReference type="GO" id="GO:0003677">
    <property type="term" value="F:DNA binding"/>
    <property type="evidence" value="ECO:0007669"/>
    <property type="project" value="UniProtKB-UniRule"/>
</dbReference>
<feature type="binding site" evidence="11">
    <location>
        <position position="47"/>
    </location>
    <ligand>
        <name>[4Fe-4S] cluster</name>
        <dbReference type="ChEBI" id="CHEBI:49883"/>
    </ligand>
</feature>
<evidence type="ECO:0000259" key="13">
    <source>
        <dbReference type="PROSITE" id="PS51674"/>
    </source>
</evidence>
<evidence type="ECO:0000256" key="3">
    <source>
        <dbReference type="ARBA" id="ARBA00022485"/>
    </source>
</evidence>
<dbReference type="GO" id="GO:0045454">
    <property type="term" value="P:cell redox homeostasis"/>
    <property type="evidence" value="ECO:0007669"/>
    <property type="project" value="TreeGrafter"/>
</dbReference>
<dbReference type="GO" id="GO:0051539">
    <property type="term" value="F:4 iron, 4 sulfur cluster binding"/>
    <property type="evidence" value="ECO:0007669"/>
    <property type="project" value="UniProtKB-UniRule"/>
</dbReference>
<keyword evidence="7 11" id="KW-0805">Transcription regulation</keyword>
<keyword evidence="10 11" id="KW-0804">Transcription</keyword>
<feature type="binding site" evidence="11">
    <location>
        <position position="56"/>
    </location>
    <ligand>
        <name>[4Fe-4S] cluster</name>
        <dbReference type="ChEBI" id="CHEBI:49883"/>
    </ligand>
</feature>
<reference evidence="15" key="1">
    <citation type="submission" date="2016-10" db="EMBL/GenBank/DDBJ databases">
        <authorList>
            <person name="Varghese N."/>
            <person name="Submissions S."/>
        </authorList>
    </citation>
    <scope>NUCLEOTIDE SEQUENCE [LARGE SCALE GENOMIC DNA]</scope>
    <source>
        <strain evidence="15">CGMCC 4.6856</strain>
    </source>
</reference>
<dbReference type="Proteomes" id="UP000198504">
    <property type="component" value="Unassembled WGS sequence"/>
</dbReference>
<comment type="PTM">
    <text evidence="11">The Fe-S cluster can be nitrosylated by nitric oxide (NO).</text>
</comment>
<dbReference type="Pfam" id="PF02467">
    <property type="entry name" value="Whib"/>
    <property type="match status" value="1"/>
</dbReference>
<keyword evidence="15" id="KW-1185">Reference proteome</keyword>
<evidence type="ECO:0000256" key="5">
    <source>
        <dbReference type="ARBA" id="ARBA00023004"/>
    </source>
</evidence>
<keyword evidence="4 11" id="KW-0479">Metal-binding</keyword>
<keyword evidence="11" id="KW-0963">Cytoplasm</keyword>
<evidence type="ECO:0000256" key="10">
    <source>
        <dbReference type="ARBA" id="ARBA00023163"/>
    </source>
</evidence>
<evidence type="ECO:0000256" key="1">
    <source>
        <dbReference type="ARBA" id="ARBA00004496"/>
    </source>
</evidence>
<comment type="similarity">
    <text evidence="2 11">Belongs to the WhiB family.</text>
</comment>
<evidence type="ECO:0000256" key="11">
    <source>
        <dbReference type="HAMAP-Rule" id="MF_01479"/>
    </source>
</evidence>
<evidence type="ECO:0000256" key="8">
    <source>
        <dbReference type="ARBA" id="ARBA00023125"/>
    </source>
</evidence>
<organism evidence="14 15">
    <name type="scientific">Microlunatus flavus</name>
    <dbReference type="NCBI Taxonomy" id="1036181"/>
    <lineage>
        <taxon>Bacteria</taxon>
        <taxon>Bacillati</taxon>
        <taxon>Actinomycetota</taxon>
        <taxon>Actinomycetes</taxon>
        <taxon>Propionibacteriales</taxon>
        <taxon>Propionibacteriaceae</taxon>
        <taxon>Microlunatus</taxon>
    </lineage>
</organism>
<dbReference type="GO" id="GO:0045892">
    <property type="term" value="P:negative regulation of DNA-templated transcription"/>
    <property type="evidence" value="ECO:0007669"/>
    <property type="project" value="TreeGrafter"/>
</dbReference>
<proteinExistence type="inferred from homology"/>
<feature type="domain" description="4Fe-4S Wbl-type" evidence="13">
    <location>
        <begin position="23"/>
        <end position="80"/>
    </location>
</feature>
<dbReference type="EMBL" id="FOFA01000005">
    <property type="protein sequence ID" value="SEQ68520.1"/>
    <property type="molecule type" value="Genomic_DNA"/>
</dbReference>
<comment type="function">
    <text evidence="11">Acts as a transcriptional regulator. Probably redox-responsive. The apo- but not holo-form probably binds DNA.</text>
</comment>
<feature type="binding site" evidence="11">
    <location>
        <position position="24"/>
    </location>
    <ligand>
        <name>[4Fe-4S] cluster</name>
        <dbReference type="ChEBI" id="CHEBI:49883"/>
    </ligand>
</feature>
<feature type="binding site" evidence="11">
    <location>
        <position position="50"/>
    </location>
    <ligand>
        <name>[4Fe-4S] cluster</name>
        <dbReference type="ChEBI" id="CHEBI:49883"/>
    </ligand>
</feature>
<evidence type="ECO:0000256" key="7">
    <source>
        <dbReference type="ARBA" id="ARBA00023015"/>
    </source>
</evidence>
<dbReference type="GO" id="GO:0005737">
    <property type="term" value="C:cytoplasm"/>
    <property type="evidence" value="ECO:0007669"/>
    <property type="project" value="UniProtKB-SubCell"/>
</dbReference>
<keyword evidence="3 11" id="KW-0004">4Fe-4S</keyword>
<dbReference type="InterPro" id="IPR034768">
    <property type="entry name" value="4FE4S_WBL"/>
</dbReference>
<dbReference type="AlphaFoldDB" id="A0A1H9I1L5"/>
<dbReference type="RefSeq" id="WP_091180929.1">
    <property type="nucleotide sequence ID" value="NZ_FOFA01000005.1"/>
</dbReference>
<sequence>MSFAGGLAALVTTPSGVAVADLPCRLTDPELFFAESPADVEAAKALCVDCPIRTECLAGALERREPWGVWGGELFIAGVVVPRKRPRGRPRKNPVEPVAPAVPGPRRGEVAA</sequence>
<comment type="cofactor">
    <cofactor evidence="11">
        <name>[4Fe-4S] cluster</name>
        <dbReference type="ChEBI" id="CHEBI:49883"/>
    </cofactor>
    <text evidence="11">Binds 1 [4Fe-4S] cluster per subunit. Following nitrosylation of the [4Fe-4S] cluster binds 1 [4Fe-8(NO)] cluster per subunit.</text>
</comment>
<dbReference type="PANTHER" id="PTHR38839:SF2">
    <property type="entry name" value="TRANSCRIPTIONAL REGULATOR WHIB7-RELATED"/>
    <property type="match status" value="1"/>
</dbReference>
<protein>
    <recommendedName>
        <fullName evidence="11">Transcriptional regulator WhiB</fullName>
    </recommendedName>
</protein>
<keyword evidence="6 11" id="KW-0411">Iron-sulfur</keyword>
<keyword evidence="9 11" id="KW-1015">Disulfide bond</keyword>
<comment type="PTM">
    <text evidence="11">Upon Fe-S cluster removal intramolecular disulfide bonds are formed.</text>
</comment>
<dbReference type="GO" id="GO:0046872">
    <property type="term" value="F:metal ion binding"/>
    <property type="evidence" value="ECO:0007669"/>
    <property type="project" value="UniProtKB-KW"/>
</dbReference>
<name>A0A1H9I1L5_9ACTN</name>
<evidence type="ECO:0000313" key="15">
    <source>
        <dbReference type="Proteomes" id="UP000198504"/>
    </source>
</evidence>
<evidence type="ECO:0000256" key="9">
    <source>
        <dbReference type="ARBA" id="ARBA00023157"/>
    </source>
</evidence>
<evidence type="ECO:0000313" key="14">
    <source>
        <dbReference type="EMBL" id="SEQ68520.1"/>
    </source>
</evidence>
<comment type="subcellular location">
    <subcellularLocation>
        <location evidence="1 11">Cytoplasm</location>
    </subcellularLocation>
</comment>
<dbReference type="GO" id="GO:0047134">
    <property type="term" value="F:protein-disulfide reductase [NAD(P)H] activity"/>
    <property type="evidence" value="ECO:0007669"/>
    <property type="project" value="TreeGrafter"/>
</dbReference>